<dbReference type="GO" id="GO:0008033">
    <property type="term" value="P:tRNA processing"/>
    <property type="evidence" value="ECO:0007669"/>
    <property type="project" value="TreeGrafter"/>
</dbReference>
<evidence type="ECO:0000256" key="1">
    <source>
        <dbReference type="ARBA" id="ARBA00004123"/>
    </source>
</evidence>
<dbReference type="Pfam" id="PF00076">
    <property type="entry name" value="RRM_1"/>
    <property type="match status" value="1"/>
</dbReference>
<dbReference type="AlphaFoldDB" id="A0A183ELS2"/>
<dbReference type="GO" id="GO:0005829">
    <property type="term" value="C:cytosol"/>
    <property type="evidence" value="ECO:0007669"/>
    <property type="project" value="TreeGrafter"/>
</dbReference>
<protein>
    <submittedName>
        <fullName evidence="9">HTH La-type RNA-binding domain-containing protein</fullName>
    </submittedName>
</protein>
<dbReference type="WBParaSite" id="GPUH_0002194001-mRNA-1">
    <property type="protein sequence ID" value="GPUH_0002194001-mRNA-1"/>
    <property type="gene ID" value="GPUH_0002194001"/>
</dbReference>
<feature type="domain" description="RRM" evidence="5">
    <location>
        <begin position="159"/>
        <end position="235"/>
    </location>
</feature>
<proteinExistence type="predicted"/>
<dbReference type="InterPro" id="IPR035979">
    <property type="entry name" value="RBD_domain_sf"/>
</dbReference>
<dbReference type="SUPFAM" id="SSF54928">
    <property type="entry name" value="RNA-binding domain, RBD"/>
    <property type="match status" value="1"/>
</dbReference>
<dbReference type="GO" id="GO:1990904">
    <property type="term" value="C:ribonucleoprotein complex"/>
    <property type="evidence" value="ECO:0007669"/>
    <property type="project" value="InterPro"/>
</dbReference>
<keyword evidence="8" id="KW-1185">Reference proteome</keyword>
<dbReference type="EMBL" id="UYRT01093796">
    <property type="protein sequence ID" value="VDN39175.1"/>
    <property type="molecule type" value="Genomic_DNA"/>
</dbReference>
<dbReference type="InterPro" id="IPR045180">
    <property type="entry name" value="La_dom_prot"/>
</dbReference>
<keyword evidence="2 4" id="KW-0694">RNA-binding</keyword>
<dbReference type="GO" id="GO:0045727">
    <property type="term" value="P:positive regulation of translation"/>
    <property type="evidence" value="ECO:0007669"/>
    <property type="project" value="TreeGrafter"/>
</dbReference>
<evidence type="ECO:0000259" key="5">
    <source>
        <dbReference type="PROSITE" id="PS50102"/>
    </source>
</evidence>
<evidence type="ECO:0000313" key="9">
    <source>
        <dbReference type="WBParaSite" id="GPUH_0002194001-mRNA-1"/>
    </source>
</evidence>
<reference evidence="7 8" key="2">
    <citation type="submission" date="2018-11" db="EMBL/GenBank/DDBJ databases">
        <authorList>
            <consortium name="Pathogen Informatics"/>
        </authorList>
    </citation>
    <scope>NUCLEOTIDE SEQUENCE [LARGE SCALE GENOMIC DNA]</scope>
</reference>
<dbReference type="OrthoDB" id="439993at2759"/>
<evidence type="ECO:0000259" key="6">
    <source>
        <dbReference type="PROSITE" id="PS50961"/>
    </source>
</evidence>
<dbReference type="PRINTS" id="PR00302">
    <property type="entry name" value="LUPUSLA"/>
</dbReference>
<evidence type="ECO:0000313" key="8">
    <source>
        <dbReference type="Proteomes" id="UP000271098"/>
    </source>
</evidence>
<comment type="subcellular location">
    <subcellularLocation>
        <location evidence="1">Nucleus</location>
    </subcellularLocation>
</comment>
<evidence type="ECO:0000256" key="2">
    <source>
        <dbReference type="ARBA" id="ARBA00022884"/>
    </source>
</evidence>
<dbReference type="GO" id="GO:0003729">
    <property type="term" value="F:mRNA binding"/>
    <property type="evidence" value="ECO:0007669"/>
    <property type="project" value="TreeGrafter"/>
</dbReference>
<feature type="domain" description="HTH La-type RNA-binding" evidence="6">
    <location>
        <begin position="57"/>
        <end position="147"/>
    </location>
</feature>
<evidence type="ECO:0000313" key="7">
    <source>
        <dbReference type="EMBL" id="VDN39175.1"/>
    </source>
</evidence>
<keyword evidence="3" id="KW-0539">Nucleus</keyword>
<dbReference type="InterPro" id="IPR012677">
    <property type="entry name" value="Nucleotide-bd_a/b_plait_sf"/>
</dbReference>
<evidence type="ECO:0000256" key="3">
    <source>
        <dbReference type="ARBA" id="ARBA00023242"/>
    </source>
</evidence>
<dbReference type="Pfam" id="PF05383">
    <property type="entry name" value="La"/>
    <property type="match status" value="1"/>
</dbReference>
<gene>
    <name evidence="7" type="ORF">GPUH_LOCUS21913</name>
</gene>
<dbReference type="SMART" id="SM00360">
    <property type="entry name" value="RRM"/>
    <property type="match status" value="1"/>
</dbReference>
<dbReference type="Proteomes" id="UP000271098">
    <property type="component" value="Unassembled WGS sequence"/>
</dbReference>
<dbReference type="InterPro" id="IPR036388">
    <property type="entry name" value="WH-like_DNA-bd_sf"/>
</dbReference>
<dbReference type="CDD" id="cd08028">
    <property type="entry name" value="LARP_3"/>
    <property type="match status" value="1"/>
</dbReference>
<reference evidence="9" key="1">
    <citation type="submission" date="2016-06" db="UniProtKB">
        <authorList>
            <consortium name="WormBaseParasite"/>
        </authorList>
    </citation>
    <scope>IDENTIFICATION</scope>
</reference>
<name>A0A183ELS2_9BILA</name>
<dbReference type="InterPro" id="IPR000504">
    <property type="entry name" value="RRM_dom"/>
</dbReference>
<sequence length="235" mass="26637">MPKPATESDDETVAVAAAESVEPKTGADAQQASNMGKAKVVKIAEQNAEDGQEPGSNGTISELQKKIIEQVEYYFGDINLPRDRFLQEELKKDSGWISLETMLKFNRLSRISSEIDVIAEALKHSKLMEVFEDGSKIRRNPEKPLPDNSLEYWQIVKLRTVYIKGFEQDTKLDEIMNFVKQYGKVENVMMRRLKTGTRAFKGSVFVTFRDQSAAEAFVKNENAQFNGNTLLKMMQ</sequence>
<dbReference type="Gene3D" id="1.10.10.10">
    <property type="entry name" value="Winged helix-like DNA-binding domain superfamily/Winged helix DNA-binding domain"/>
    <property type="match status" value="1"/>
</dbReference>
<dbReference type="SUPFAM" id="SSF46785">
    <property type="entry name" value="Winged helix' DNA-binding domain"/>
    <property type="match status" value="1"/>
</dbReference>
<dbReference type="InterPro" id="IPR036390">
    <property type="entry name" value="WH_DNA-bd_sf"/>
</dbReference>
<dbReference type="PANTHER" id="PTHR22792">
    <property type="entry name" value="LUPUS LA PROTEIN-RELATED"/>
    <property type="match status" value="1"/>
</dbReference>
<dbReference type="GO" id="GO:0010494">
    <property type="term" value="C:cytoplasmic stress granule"/>
    <property type="evidence" value="ECO:0007669"/>
    <property type="project" value="TreeGrafter"/>
</dbReference>
<accession>A0A183ELS2</accession>
<dbReference type="PROSITE" id="PS50961">
    <property type="entry name" value="HTH_LA"/>
    <property type="match status" value="1"/>
</dbReference>
<dbReference type="GO" id="GO:0005634">
    <property type="term" value="C:nucleus"/>
    <property type="evidence" value="ECO:0007669"/>
    <property type="project" value="UniProtKB-SubCell"/>
</dbReference>
<dbReference type="InterPro" id="IPR002344">
    <property type="entry name" value="Lupus_La"/>
</dbReference>
<dbReference type="Gene3D" id="3.30.70.330">
    <property type="match status" value="1"/>
</dbReference>
<dbReference type="InterPro" id="IPR006630">
    <property type="entry name" value="La_HTH"/>
</dbReference>
<organism evidence="9">
    <name type="scientific">Gongylonema pulchrum</name>
    <dbReference type="NCBI Taxonomy" id="637853"/>
    <lineage>
        <taxon>Eukaryota</taxon>
        <taxon>Metazoa</taxon>
        <taxon>Ecdysozoa</taxon>
        <taxon>Nematoda</taxon>
        <taxon>Chromadorea</taxon>
        <taxon>Rhabditida</taxon>
        <taxon>Spirurina</taxon>
        <taxon>Spiruromorpha</taxon>
        <taxon>Spiruroidea</taxon>
        <taxon>Gongylonematidae</taxon>
        <taxon>Gongylonema</taxon>
    </lineage>
</organism>
<dbReference type="PROSITE" id="PS50102">
    <property type="entry name" value="RRM"/>
    <property type="match status" value="1"/>
</dbReference>
<dbReference type="CDD" id="cd12291">
    <property type="entry name" value="RRM1_La"/>
    <property type="match status" value="1"/>
</dbReference>
<dbReference type="SMART" id="SM00715">
    <property type="entry name" value="LA"/>
    <property type="match status" value="1"/>
</dbReference>
<dbReference type="PANTHER" id="PTHR22792:SF166">
    <property type="entry name" value="LUPUS LA PROTEIN HOMOLOG"/>
    <property type="match status" value="1"/>
</dbReference>
<evidence type="ECO:0000256" key="4">
    <source>
        <dbReference type="PROSITE-ProRule" id="PRU00332"/>
    </source>
</evidence>